<dbReference type="AlphaFoldDB" id="A0A1L3MD78"/>
<dbReference type="EMBL" id="CP013290">
    <property type="protein sequence ID" value="APH00270.1"/>
    <property type="molecule type" value="Genomic_DNA"/>
</dbReference>
<dbReference type="RefSeq" id="WP_072623451.1">
    <property type="nucleotide sequence ID" value="NZ_CP013290.1"/>
</dbReference>
<keyword evidence="1" id="KW-0732">Signal</keyword>
<dbReference type="Proteomes" id="UP000182938">
    <property type="component" value="Chromosome"/>
</dbReference>
<dbReference type="KEGG" id="jte:ASJ30_00935"/>
<keyword evidence="3" id="KW-1185">Reference proteome</keyword>
<accession>A0A1L3MD78</accession>
<protein>
    <recommendedName>
        <fullName evidence="4">PknH-like extracellular domain-containing protein</fullName>
    </recommendedName>
</protein>
<reference evidence="2 3" key="1">
    <citation type="submission" date="2015-11" db="EMBL/GenBank/DDBJ databases">
        <authorList>
            <person name="Zhang Y."/>
            <person name="Guo Z."/>
        </authorList>
    </citation>
    <scope>NUCLEOTIDE SEQUENCE [LARGE SCALE GENOMIC DNA]</scope>
    <source>
        <strain evidence="2 3">YFY001</strain>
    </source>
</reference>
<feature type="chain" id="PRO_5039166126" description="PknH-like extracellular domain-containing protein" evidence="1">
    <location>
        <begin position="21"/>
        <end position="244"/>
    </location>
</feature>
<gene>
    <name evidence="2" type="ORF">ASJ30_00935</name>
</gene>
<evidence type="ECO:0000313" key="3">
    <source>
        <dbReference type="Proteomes" id="UP000182938"/>
    </source>
</evidence>
<organism evidence="2 3">
    <name type="scientific">Janibacter indicus</name>
    <dbReference type="NCBI Taxonomy" id="857417"/>
    <lineage>
        <taxon>Bacteria</taxon>
        <taxon>Bacillati</taxon>
        <taxon>Actinomycetota</taxon>
        <taxon>Actinomycetes</taxon>
        <taxon>Micrococcales</taxon>
        <taxon>Intrasporangiaceae</taxon>
        <taxon>Janibacter</taxon>
    </lineage>
</organism>
<proteinExistence type="predicted"/>
<dbReference type="PROSITE" id="PS51257">
    <property type="entry name" value="PROKAR_LIPOPROTEIN"/>
    <property type="match status" value="1"/>
</dbReference>
<evidence type="ECO:0008006" key="4">
    <source>
        <dbReference type="Google" id="ProtNLM"/>
    </source>
</evidence>
<sequence length="244" mass="26481">MTGRLAPFATLAVTAALALSACGDDAPVEPTEPTTVTVTNTPEAEVADAPEQQELTAKKLKAALPTLEEVPAGFVKHPDGFDAALKSKRTTDPETCLAAYFDTPEIREWRDKHVSEGEGVRYAQKNGGTPTPQLSVAIWTFDEPYPQRFFDEAGASLAECAKFTSRTAPDANDIEQTAQHIGSPVIGDQTFAVRIGNEETDIAVDYIWVRSGHNLISARMITGFRANNEERLGKFVTEALEDLK</sequence>
<evidence type="ECO:0000313" key="2">
    <source>
        <dbReference type="EMBL" id="APH00270.1"/>
    </source>
</evidence>
<evidence type="ECO:0000256" key="1">
    <source>
        <dbReference type="SAM" id="SignalP"/>
    </source>
</evidence>
<name>A0A1L3MD78_9MICO</name>
<feature type="signal peptide" evidence="1">
    <location>
        <begin position="1"/>
        <end position="20"/>
    </location>
</feature>